<accession>A0A1F6FLR9</accession>
<dbReference type="EMBL" id="MFMW01000026">
    <property type="protein sequence ID" value="OGG86800.1"/>
    <property type="molecule type" value="Genomic_DNA"/>
</dbReference>
<evidence type="ECO:0000313" key="2">
    <source>
        <dbReference type="EMBL" id="OGG86800.1"/>
    </source>
</evidence>
<feature type="domain" description="GIY-YIG" evidence="1">
    <location>
        <begin position="1"/>
        <end position="76"/>
    </location>
</feature>
<dbReference type="Proteomes" id="UP000179136">
    <property type="component" value="Unassembled WGS sequence"/>
</dbReference>
<comment type="caution">
    <text evidence="2">The sequence shown here is derived from an EMBL/GenBank/DDBJ whole genome shotgun (WGS) entry which is preliminary data.</text>
</comment>
<dbReference type="InterPro" id="IPR035901">
    <property type="entry name" value="GIY-YIG_endonuc_sf"/>
</dbReference>
<evidence type="ECO:0000259" key="1">
    <source>
        <dbReference type="PROSITE" id="PS50164"/>
    </source>
</evidence>
<protein>
    <recommendedName>
        <fullName evidence="1">GIY-YIG domain-containing protein</fullName>
    </recommendedName>
</protein>
<dbReference type="SUPFAM" id="SSF82771">
    <property type="entry name" value="GIY-YIG endonuclease"/>
    <property type="match status" value="1"/>
</dbReference>
<dbReference type="Pfam" id="PF01541">
    <property type="entry name" value="GIY-YIG"/>
    <property type="match status" value="1"/>
</dbReference>
<reference evidence="2 3" key="1">
    <citation type="journal article" date="2016" name="Nat. Commun.">
        <title>Thousands of microbial genomes shed light on interconnected biogeochemical processes in an aquifer system.</title>
        <authorList>
            <person name="Anantharaman K."/>
            <person name="Brown C.T."/>
            <person name="Hug L.A."/>
            <person name="Sharon I."/>
            <person name="Castelle C.J."/>
            <person name="Probst A.J."/>
            <person name="Thomas B.C."/>
            <person name="Singh A."/>
            <person name="Wilkins M.J."/>
            <person name="Karaoz U."/>
            <person name="Brodie E.L."/>
            <person name="Williams K.H."/>
            <person name="Hubbard S.S."/>
            <person name="Banfield J.F."/>
        </authorList>
    </citation>
    <scope>NUCLEOTIDE SEQUENCE [LARGE SCALE GENOMIC DNA]</scope>
</reference>
<gene>
    <name evidence="2" type="ORF">A3B87_01650</name>
</gene>
<sequence>MFYTYVLQSKKDQRLYVGFSANLQKRIEAHKLGRVGITKDRRPLDLVYYEAFKDESAARKQELFYKTGQGRRILNKRLSFLQTDDEIKCGRVA</sequence>
<name>A0A1F6FLR9_9BACT</name>
<dbReference type="AlphaFoldDB" id="A0A1F6FLR9"/>
<dbReference type="PROSITE" id="PS50164">
    <property type="entry name" value="GIY_YIG"/>
    <property type="match status" value="1"/>
</dbReference>
<dbReference type="InterPro" id="IPR000305">
    <property type="entry name" value="GIY-YIG_endonuc"/>
</dbReference>
<dbReference type="CDD" id="cd10449">
    <property type="entry name" value="GIY-YIG_SLX1_like"/>
    <property type="match status" value="1"/>
</dbReference>
<evidence type="ECO:0000313" key="3">
    <source>
        <dbReference type="Proteomes" id="UP000179136"/>
    </source>
</evidence>
<dbReference type="STRING" id="1798561.A3B87_01650"/>
<dbReference type="Gene3D" id="3.40.1440.10">
    <property type="entry name" value="GIY-YIG endonuclease"/>
    <property type="match status" value="1"/>
</dbReference>
<proteinExistence type="predicted"/>
<organism evidence="2 3">
    <name type="scientific">Candidatus Kuenenbacteria bacterium RIFCSPHIGHO2_02_FULL_39_13</name>
    <dbReference type="NCBI Taxonomy" id="1798561"/>
    <lineage>
        <taxon>Bacteria</taxon>
        <taxon>Candidatus Kueneniibacteriota</taxon>
    </lineage>
</organism>